<reference evidence="2" key="2">
    <citation type="submission" date="2025-09" db="UniProtKB">
        <authorList>
            <consortium name="Ensembl"/>
        </authorList>
    </citation>
    <scope>IDENTIFICATION</scope>
</reference>
<evidence type="ECO:0000313" key="3">
    <source>
        <dbReference type="Proteomes" id="UP000265000"/>
    </source>
</evidence>
<organism evidence="2 3">
    <name type="scientific">Fundulus heteroclitus</name>
    <name type="common">Killifish</name>
    <name type="synonym">Mummichog</name>
    <dbReference type="NCBI Taxonomy" id="8078"/>
    <lineage>
        <taxon>Eukaryota</taxon>
        <taxon>Metazoa</taxon>
        <taxon>Chordata</taxon>
        <taxon>Craniata</taxon>
        <taxon>Vertebrata</taxon>
        <taxon>Euteleostomi</taxon>
        <taxon>Actinopterygii</taxon>
        <taxon>Neopterygii</taxon>
        <taxon>Teleostei</taxon>
        <taxon>Neoteleostei</taxon>
        <taxon>Acanthomorphata</taxon>
        <taxon>Ovalentaria</taxon>
        <taxon>Atherinomorphae</taxon>
        <taxon>Cyprinodontiformes</taxon>
        <taxon>Fundulidae</taxon>
        <taxon>Fundulus</taxon>
    </lineage>
</organism>
<dbReference type="GO" id="GO:0006869">
    <property type="term" value="P:lipid transport"/>
    <property type="evidence" value="ECO:0007669"/>
    <property type="project" value="InterPro"/>
</dbReference>
<dbReference type="GeneTree" id="ENSGT01030000234599"/>
<dbReference type="Proteomes" id="UP000265000">
    <property type="component" value="Unplaced"/>
</dbReference>
<protein>
    <submittedName>
        <fullName evidence="2">Apolipoprotein L</fullName>
    </submittedName>
</protein>
<dbReference type="GO" id="GO:0016020">
    <property type="term" value="C:membrane"/>
    <property type="evidence" value="ECO:0007669"/>
    <property type="project" value="TreeGrafter"/>
</dbReference>
<dbReference type="Pfam" id="PF05461">
    <property type="entry name" value="ApoL"/>
    <property type="match status" value="1"/>
</dbReference>
<dbReference type="PANTHER" id="PTHR14096:SF57">
    <property type="entry name" value="APOLIPOPROTEIN L4"/>
    <property type="match status" value="1"/>
</dbReference>
<dbReference type="GO" id="GO:0008289">
    <property type="term" value="F:lipid binding"/>
    <property type="evidence" value="ECO:0007669"/>
    <property type="project" value="InterPro"/>
</dbReference>
<accession>A0A3Q2P993</accession>
<sequence length="217" mass="23842">MGKFLFQKVSPDYFINSVDCQLSKMLQFLDELEECAVKLDSMNKGAKISSVTGSSVGAVGGVLSIVGLALSPVTAGVSLGLTIAEIGVNHTNQKKANEAFQSFMEEFQKIQECLSEVMKQTTDILKASGSLQGGFIALNAFFIGMDIFFTTKDSMSLAKGNETKVSKFLRARVSLLRSQVESWEKIRNSLCQSKKNNKENRNFLQEPFYPGIKKGLI</sequence>
<comment type="similarity">
    <text evidence="1">Belongs to the apolipoprotein L family.</text>
</comment>
<dbReference type="PANTHER" id="PTHR14096">
    <property type="entry name" value="APOLIPOPROTEIN L"/>
    <property type="match status" value="1"/>
</dbReference>
<evidence type="ECO:0000313" key="2">
    <source>
        <dbReference type="Ensembl" id="ENSFHEP00000009079.1"/>
    </source>
</evidence>
<name>A0A3Q2P993_FUNHE</name>
<dbReference type="InterPro" id="IPR008405">
    <property type="entry name" value="ApoL"/>
</dbReference>
<evidence type="ECO:0000256" key="1">
    <source>
        <dbReference type="ARBA" id="ARBA00010090"/>
    </source>
</evidence>
<dbReference type="Ensembl" id="ENSFHET00000001081.1">
    <property type="protein sequence ID" value="ENSFHEP00000009079.1"/>
    <property type="gene ID" value="ENSFHEG00000010347.1"/>
</dbReference>
<keyword evidence="3" id="KW-1185">Reference proteome</keyword>
<dbReference type="AlphaFoldDB" id="A0A3Q2P993"/>
<proteinExistence type="inferred from homology"/>
<reference evidence="2" key="1">
    <citation type="submission" date="2025-08" db="UniProtKB">
        <authorList>
            <consortium name="Ensembl"/>
        </authorList>
    </citation>
    <scope>IDENTIFICATION</scope>
</reference>
<dbReference type="GO" id="GO:0042157">
    <property type="term" value="P:lipoprotein metabolic process"/>
    <property type="evidence" value="ECO:0007669"/>
    <property type="project" value="InterPro"/>
</dbReference>
<dbReference type="GO" id="GO:0005576">
    <property type="term" value="C:extracellular region"/>
    <property type="evidence" value="ECO:0007669"/>
    <property type="project" value="InterPro"/>
</dbReference>